<organism evidence="4 5">
    <name type="scientific">Lysobacter korlensis</name>
    <dbReference type="NCBI Taxonomy" id="553636"/>
    <lineage>
        <taxon>Bacteria</taxon>
        <taxon>Pseudomonadati</taxon>
        <taxon>Pseudomonadota</taxon>
        <taxon>Gammaproteobacteria</taxon>
        <taxon>Lysobacterales</taxon>
        <taxon>Lysobacteraceae</taxon>
        <taxon>Lysobacter</taxon>
    </lineage>
</organism>
<dbReference type="Pfam" id="PF10503">
    <property type="entry name" value="Esterase_PHB"/>
    <property type="match status" value="1"/>
</dbReference>
<comment type="caution">
    <text evidence="4">The sequence shown here is derived from an EMBL/GenBank/DDBJ whole genome shotgun (WGS) entry which is preliminary data.</text>
</comment>
<dbReference type="InterPro" id="IPR010126">
    <property type="entry name" value="Esterase_phb"/>
</dbReference>
<dbReference type="PANTHER" id="PTHR43037">
    <property type="entry name" value="UNNAMED PRODUCT-RELATED"/>
    <property type="match status" value="1"/>
</dbReference>
<evidence type="ECO:0000256" key="1">
    <source>
        <dbReference type="ARBA" id="ARBA00022729"/>
    </source>
</evidence>
<sequence>MKTAFLKKLLDASARRKDATAPHVDGRFDPAALTDTIQRALASAGRAQDAGKMQGVTDTIQRALADAGLYSGPGAAAPDRAEQKVYRTTVEVVDRAESPGASAQPGTFVSRSFSNAAGSRTYKLYVPSGYSDSGSVSMPLVVMLHGCTQSPDDFAAGTRMNSLAERHGFLVAYPAQAANANGSKCWNWFRAEDQQRDRGEPALIAGITREIAANHRVDPSKIFVAGLSAGAAMAVILGETYPDLYAAVGAHSGLAYGAAHDMPSAFGAMKGQSIGGANRRTTPSAGGRRVPTIIFHGDRDQTVDIRNGAAIGEHATRVQAGEPALRADRQRGSAAGGSQYERTIHTDGSGRAVVEEWKLHGAGHAWSGGSPQGSYTDARGPDASAEMVRFFLSQAG</sequence>
<dbReference type="Gene3D" id="3.40.50.1820">
    <property type="entry name" value="alpha/beta hydrolase"/>
    <property type="match status" value="1"/>
</dbReference>
<dbReference type="Proteomes" id="UP001589896">
    <property type="component" value="Unassembled WGS sequence"/>
</dbReference>
<dbReference type="NCBIfam" id="TIGR01840">
    <property type="entry name" value="esterase_phb"/>
    <property type="match status" value="1"/>
</dbReference>
<dbReference type="PANTHER" id="PTHR43037:SF1">
    <property type="entry name" value="BLL1128 PROTEIN"/>
    <property type="match status" value="1"/>
</dbReference>
<evidence type="ECO:0000313" key="5">
    <source>
        <dbReference type="Proteomes" id="UP001589896"/>
    </source>
</evidence>
<dbReference type="EMBL" id="JBHLTG010000001">
    <property type="protein sequence ID" value="MFC0677132.1"/>
    <property type="molecule type" value="Genomic_DNA"/>
</dbReference>
<keyword evidence="5" id="KW-1185">Reference proteome</keyword>
<dbReference type="RefSeq" id="WP_386665226.1">
    <property type="nucleotide sequence ID" value="NZ_JBHLTG010000001.1"/>
</dbReference>
<reference evidence="4 5" key="1">
    <citation type="submission" date="2024-09" db="EMBL/GenBank/DDBJ databases">
        <authorList>
            <person name="Sun Q."/>
            <person name="Mori K."/>
        </authorList>
    </citation>
    <scope>NUCLEOTIDE SEQUENCE [LARGE SCALE GENOMIC DNA]</scope>
    <source>
        <strain evidence="4 5">KCTC 23076</strain>
    </source>
</reference>
<proteinExistence type="predicted"/>
<accession>A0ABV6RJG8</accession>
<keyword evidence="1" id="KW-0732">Signal</keyword>
<dbReference type="InterPro" id="IPR050955">
    <property type="entry name" value="Plant_Biomass_Hydrol_Est"/>
</dbReference>
<gene>
    <name evidence="4" type="ORF">ACFFGH_04585</name>
</gene>
<evidence type="ECO:0000313" key="4">
    <source>
        <dbReference type="EMBL" id="MFC0677132.1"/>
    </source>
</evidence>
<protein>
    <submittedName>
        <fullName evidence="4">Alpha/beta hydrolase family esterase</fullName>
    </submittedName>
</protein>
<feature type="region of interest" description="Disordered" evidence="3">
    <location>
        <begin position="326"/>
        <end position="348"/>
    </location>
</feature>
<dbReference type="GO" id="GO:0016787">
    <property type="term" value="F:hydrolase activity"/>
    <property type="evidence" value="ECO:0007669"/>
    <property type="project" value="UniProtKB-KW"/>
</dbReference>
<evidence type="ECO:0000256" key="2">
    <source>
        <dbReference type="ARBA" id="ARBA00022801"/>
    </source>
</evidence>
<name>A0ABV6RJG8_9GAMM</name>
<dbReference type="InterPro" id="IPR029058">
    <property type="entry name" value="AB_hydrolase_fold"/>
</dbReference>
<dbReference type="SUPFAM" id="SSF53474">
    <property type="entry name" value="alpha/beta-Hydrolases"/>
    <property type="match status" value="1"/>
</dbReference>
<keyword evidence="2 4" id="KW-0378">Hydrolase</keyword>
<evidence type="ECO:0000256" key="3">
    <source>
        <dbReference type="SAM" id="MobiDB-lite"/>
    </source>
</evidence>